<dbReference type="SUPFAM" id="SSF51905">
    <property type="entry name" value="FAD/NAD(P)-binding domain"/>
    <property type="match status" value="1"/>
</dbReference>
<dbReference type="GO" id="GO:0046872">
    <property type="term" value="F:metal ion binding"/>
    <property type="evidence" value="ECO:0007669"/>
    <property type="project" value="UniProtKB-KW"/>
</dbReference>
<dbReference type="InterPro" id="IPR006076">
    <property type="entry name" value="FAD-dep_OxRdtase"/>
</dbReference>
<evidence type="ECO:0000259" key="7">
    <source>
        <dbReference type="PROSITE" id="PS51296"/>
    </source>
</evidence>
<evidence type="ECO:0000256" key="4">
    <source>
        <dbReference type="ARBA" id="ARBA00023014"/>
    </source>
</evidence>
<feature type="region of interest" description="Disordered" evidence="6">
    <location>
        <begin position="1"/>
        <end position="23"/>
    </location>
</feature>
<dbReference type="OrthoDB" id="9767869at2"/>
<feature type="compositionally biased region" description="Polar residues" evidence="6">
    <location>
        <begin position="1"/>
        <end position="16"/>
    </location>
</feature>
<dbReference type="GO" id="GO:0005737">
    <property type="term" value="C:cytoplasm"/>
    <property type="evidence" value="ECO:0007669"/>
    <property type="project" value="TreeGrafter"/>
</dbReference>
<accession>A0A0E9MZB3</accession>
<dbReference type="Pfam" id="PF01266">
    <property type="entry name" value="DAO"/>
    <property type="match status" value="1"/>
</dbReference>
<keyword evidence="3" id="KW-0408">Iron</keyword>
<evidence type="ECO:0000256" key="1">
    <source>
        <dbReference type="ARBA" id="ARBA00022714"/>
    </source>
</evidence>
<dbReference type="InterPro" id="IPR036922">
    <property type="entry name" value="Rieske_2Fe-2S_sf"/>
</dbReference>
<dbReference type="Gene3D" id="2.102.10.10">
    <property type="entry name" value="Rieske [2Fe-2S] iron-sulphur domain"/>
    <property type="match status" value="1"/>
</dbReference>
<dbReference type="RefSeq" id="WP_046369018.1">
    <property type="nucleotide sequence ID" value="NZ_BBWV01000002.1"/>
</dbReference>
<dbReference type="InterPro" id="IPR005805">
    <property type="entry name" value="Rieske_Fe-S_prot_C"/>
</dbReference>
<dbReference type="PROSITE" id="PS51296">
    <property type="entry name" value="RIESKE"/>
    <property type="match status" value="1"/>
</dbReference>
<organism evidence="8 9">
    <name type="scientific">Flavihumibacter petaseus NBRC 106054</name>
    <dbReference type="NCBI Taxonomy" id="1220578"/>
    <lineage>
        <taxon>Bacteria</taxon>
        <taxon>Pseudomonadati</taxon>
        <taxon>Bacteroidota</taxon>
        <taxon>Chitinophagia</taxon>
        <taxon>Chitinophagales</taxon>
        <taxon>Chitinophagaceae</taxon>
        <taxon>Flavihumibacter</taxon>
    </lineage>
</organism>
<keyword evidence="5" id="KW-1015">Disulfide bond</keyword>
<keyword evidence="4" id="KW-0411">Iron-sulfur</keyword>
<protein>
    <submittedName>
        <fullName evidence="8">Putative oxidoreductase</fullName>
    </submittedName>
</protein>
<dbReference type="PANTHER" id="PTHR13847">
    <property type="entry name" value="SARCOSINE DEHYDROGENASE-RELATED"/>
    <property type="match status" value="1"/>
</dbReference>
<keyword evidence="1" id="KW-0001">2Fe-2S</keyword>
<feature type="region of interest" description="Disordered" evidence="6">
    <location>
        <begin position="497"/>
        <end position="516"/>
    </location>
</feature>
<evidence type="ECO:0000313" key="9">
    <source>
        <dbReference type="Proteomes" id="UP000033121"/>
    </source>
</evidence>
<comment type="caution">
    <text evidence="8">The sequence shown here is derived from an EMBL/GenBank/DDBJ whole genome shotgun (WGS) entry which is preliminary data.</text>
</comment>
<dbReference type="GO" id="GO:0016020">
    <property type="term" value="C:membrane"/>
    <property type="evidence" value="ECO:0007669"/>
    <property type="project" value="InterPro"/>
</dbReference>
<keyword evidence="2" id="KW-0479">Metal-binding</keyword>
<name>A0A0E9MZB3_9BACT</name>
<proteinExistence type="predicted"/>
<evidence type="ECO:0000256" key="5">
    <source>
        <dbReference type="ARBA" id="ARBA00023157"/>
    </source>
</evidence>
<evidence type="ECO:0000256" key="3">
    <source>
        <dbReference type="ARBA" id="ARBA00023004"/>
    </source>
</evidence>
<dbReference type="STRING" id="1220578.FPE01S_02_01860"/>
<sequence length="516" mass="56512">MSTRDGANRSLWQQQPAFEPANKSSSDRAYEVIIVGGGITGISTALSLQRAGKKCLVLEAAQLGYGTTGGTTAHLNTLLDTPYSTIIKNFNEDTARHVASAASEAIAFIQQNMTSYHIDCGFEPADAWLMAQDKKQQEELQEIAVATRKAGLMMETGLTAPFNVPHIEAARISGQAKFHPLKYTFGLAAAFENLGGVIQLEERVLEVKEKSPLSVITNRNEYSTTDLIYATHIPPGVNWLHLRSSPWRSYAMAFTLADNNYPADLFYDMQDPYHYYRSQEVDGQTYLIAGGYDHPTGVELNTNNPVRELEAHARHLFPVDQVVAKWSSQYYEPADGLPYIGLLPGHGQHIYVATGFGGNGMTYSSVAALVLTDLILVNDHPYRKVFDPFRVKPIAGFKNFLQQNVGVVKELVKRLLPADKIPELVALAPGEAGIVNFEGDAVAMYKDESGEVHAVSHVCTHLKCGVQWNATELSWDCPCHGARYSVDGRVLNGPADKDLEAIPVAPGKSTSPNETT</sequence>
<dbReference type="SUPFAM" id="SSF50022">
    <property type="entry name" value="ISP domain"/>
    <property type="match status" value="1"/>
</dbReference>
<dbReference type="AlphaFoldDB" id="A0A0E9MZB3"/>
<dbReference type="PRINTS" id="PR00162">
    <property type="entry name" value="RIESKE"/>
</dbReference>
<gene>
    <name evidence="8" type="ORF">FPE01S_02_01860</name>
</gene>
<feature type="domain" description="Rieske" evidence="7">
    <location>
        <begin position="419"/>
        <end position="505"/>
    </location>
</feature>
<dbReference type="Gene3D" id="3.50.50.60">
    <property type="entry name" value="FAD/NAD(P)-binding domain"/>
    <property type="match status" value="1"/>
</dbReference>
<keyword evidence="9" id="KW-1185">Reference proteome</keyword>
<evidence type="ECO:0000313" key="8">
    <source>
        <dbReference type="EMBL" id="GAO43082.1"/>
    </source>
</evidence>
<dbReference type="InterPro" id="IPR017941">
    <property type="entry name" value="Rieske_2Fe-2S"/>
</dbReference>
<evidence type="ECO:0000256" key="2">
    <source>
        <dbReference type="ARBA" id="ARBA00022723"/>
    </source>
</evidence>
<dbReference type="Proteomes" id="UP000033121">
    <property type="component" value="Unassembled WGS sequence"/>
</dbReference>
<dbReference type="Pfam" id="PF00355">
    <property type="entry name" value="Rieske"/>
    <property type="match status" value="1"/>
</dbReference>
<dbReference type="EMBL" id="BBWV01000002">
    <property type="protein sequence ID" value="GAO43082.1"/>
    <property type="molecule type" value="Genomic_DNA"/>
</dbReference>
<dbReference type="Gene3D" id="3.30.9.10">
    <property type="entry name" value="D-Amino Acid Oxidase, subunit A, domain 2"/>
    <property type="match status" value="1"/>
</dbReference>
<evidence type="ECO:0000256" key="6">
    <source>
        <dbReference type="SAM" id="MobiDB-lite"/>
    </source>
</evidence>
<dbReference type="InterPro" id="IPR036188">
    <property type="entry name" value="FAD/NAD-bd_sf"/>
</dbReference>
<reference evidence="8 9" key="1">
    <citation type="submission" date="2015-04" db="EMBL/GenBank/DDBJ databases">
        <title>Whole genome shotgun sequence of Flavihumibacter petaseus NBRC 106054.</title>
        <authorList>
            <person name="Miyazawa S."/>
            <person name="Hosoyama A."/>
            <person name="Hashimoto M."/>
            <person name="Noguchi M."/>
            <person name="Tsuchikane K."/>
            <person name="Ohji S."/>
            <person name="Yamazoe A."/>
            <person name="Ichikawa N."/>
            <person name="Kimura A."/>
            <person name="Fujita N."/>
        </authorList>
    </citation>
    <scope>NUCLEOTIDE SEQUENCE [LARGE SCALE GENOMIC DNA]</scope>
    <source>
        <strain evidence="8 9">NBRC 106054</strain>
    </source>
</reference>
<dbReference type="GO" id="GO:0051537">
    <property type="term" value="F:2 iron, 2 sulfur cluster binding"/>
    <property type="evidence" value="ECO:0007669"/>
    <property type="project" value="UniProtKB-KW"/>
</dbReference>